<evidence type="ECO:0000313" key="2">
    <source>
        <dbReference type="EMBL" id="OHA21683.1"/>
    </source>
</evidence>
<dbReference type="AlphaFoldDB" id="A0A1G2MCZ3"/>
<accession>A0A1G2MCZ3</accession>
<keyword evidence="1" id="KW-0812">Transmembrane</keyword>
<evidence type="ECO:0000313" key="3">
    <source>
        <dbReference type="Proteomes" id="UP000178121"/>
    </source>
</evidence>
<protein>
    <submittedName>
        <fullName evidence="2">Uncharacterized protein</fullName>
    </submittedName>
</protein>
<feature type="transmembrane region" description="Helical" evidence="1">
    <location>
        <begin position="62"/>
        <end position="88"/>
    </location>
</feature>
<gene>
    <name evidence="2" type="ORF">A2849_02160</name>
</gene>
<evidence type="ECO:0000256" key="1">
    <source>
        <dbReference type="SAM" id="Phobius"/>
    </source>
</evidence>
<reference evidence="2 3" key="1">
    <citation type="journal article" date="2016" name="Nat. Commun.">
        <title>Thousands of microbial genomes shed light on interconnected biogeochemical processes in an aquifer system.</title>
        <authorList>
            <person name="Anantharaman K."/>
            <person name="Brown C.T."/>
            <person name="Hug L.A."/>
            <person name="Sharon I."/>
            <person name="Castelle C.J."/>
            <person name="Probst A.J."/>
            <person name="Thomas B.C."/>
            <person name="Singh A."/>
            <person name="Wilkins M.J."/>
            <person name="Karaoz U."/>
            <person name="Brodie E.L."/>
            <person name="Williams K.H."/>
            <person name="Hubbard S.S."/>
            <person name="Banfield J.F."/>
        </authorList>
    </citation>
    <scope>NUCLEOTIDE SEQUENCE [LARGE SCALE GENOMIC DNA]</scope>
</reference>
<keyword evidence="1" id="KW-0472">Membrane</keyword>
<dbReference type="EMBL" id="MHRI01000005">
    <property type="protein sequence ID" value="OHA21683.1"/>
    <property type="molecule type" value="Genomic_DNA"/>
</dbReference>
<proteinExistence type="predicted"/>
<keyword evidence="1" id="KW-1133">Transmembrane helix</keyword>
<comment type="caution">
    <text evidence="2">The sequence shown here is derived from an EMBL/GenBank/DDBJ whole genome shotgun (WGS) entry which is preliminary data.</text>
</comment>
<feature type="transmembrane region" description="Helical" evidence="1">
    <location>
        <begin position="21"/>
        <end position="42"/>
    </location>
</feature>
<name>A0A1G2MCZ3_9BACT</name>
<organism evidence="2 3">
    <name type="scientific">Candidatus Taylorbacteria bacterium RIFCSPHIGHO2_01_FULL_51_15</name>
    <dbReference type="NCBI Taxonomy" id="1802304"/>
    <lineage>
        <taxon>Bacteria</taxon>
        <taxon>Candidatus Tayloriibacteriota</taxon>
    </lineage>
</organism>
<dbReference type="Proteomes" id="UP000178121">
    <property type="component" value="Unassembled WGS sequence"/>
</dbReference>
<sequence length="112" mass="12740">MSDATRDPPIRPSEKRKLLRFVWMHLIEIGFAVLSIGIAFGFDGFSKYLRLQELPPSNILMGVVLSFEALSALSGVLLGLHLTVMFIVEVWGDTIRSLVEWWKKRHNGTKKD</sequence>